<evidence type="ECO:0000256" key="6">
    <source>
        <dbReference type="ARBA" id="ARBA00022741"/>
    </source>
</evidence>
<evidence type="ECO:0000256" key="8">
    <source>
        <dbReference type="ARBA" id="ARBA00022842"/>
    </source>
</evidence>
<keyword evidence="7" id="KW-0067">ATP-binding</keyword>
<dbReference type="Gene3D" id="3.30.460.10">
    <property type="entry name" value="Beta Polymerase, domain 2"/>
    <property type="match status" value="1"/>
</dbReference>
<proteinExistence type="inferred from homology"/>
<dbReference type="PANTHER" id="PTHR33571">
    <property type="entry name" value="SSL8005 PROTEIN"/>
    <property type="match status" value="1"/>
</dbReference>
<feature type="domain" description="Polymerase nucleotidyl transferase" evidence="11">
    <location>
        <begin position="42"/>
        <end position="124"/>
    </location>
</feature>
<evidence type="ECO:0000256" key="9">
    <source>
        <dbReference type="ARBA" id="ARBA00038276"/>
    </source>
</evidence>
<dbReference type="PANTHER" id="PTHR33571:SF12">
    <property type="entry name" value="BSL3053 PROTEIN"/>
    <property type="match status" value="1"/>
</dbReference>
<feature type="transmembrane region" description="Helical" evidence="10">
    <location>
        <begin position="236"/>
        <end position="254"/>
    </location>
</feature>
<protein>
    <submittedName>
        <fullName evidence="12">Nucleotidyltransferase domain-containing protein</fullName>
    </submittedName>
</protein>
<evidence type="ECO:0000256" key="5">
    <source>
        <dbReference type="ARBA" id="ARBA00022723"/>
    </source>
</evidence>
<name>A0AAW9QZG3_9CHRO</name>
<keyword evidence="10" id="KW-0472">Membrane</keyword>
<reference evidence="12 13" key="1">
    <citation type="submission" date="2024-01" db="EMBL/GenBank/DDBJ databases">
        <title>Genomic insights into the taxonomy and metabolism of the cyanobacterium Pannus brasiliensis CCIBt3594.</title>
        <authorList>
            <person name="Machado M."/>
            <person name="Botero N.B."/>
            <person name="Andreote A.P.D."/>
            <person name="Feitosa A.M.T."/>
            <person name="Popin R."/>
            <person name="Sivonen K."/>
            <person name="Fiore M.F."/>
        </authorList>
    </citation>
    <scope>NUCLEOTIDE SEQUENCE [LARGE SCALE GENOMIC DNA]</scope>
    <source>
        <strain evidence="12 13">CCIBt3594</strain>
    </source>
</reference>
<evidence type="ECO:0000256" key="10">
    <source>
        <dbReference type="SAM" id="Phobius"/>
    </source>
</evidence>
<dbReference type="RefSeq" id="WP_332867731.1">
    <property type="nucleotide sequence ID" value="NZ_JBAFSM010000084.1"/>
</dbReference>
<evidence type="ECO:0000256" key="3">
    <source>
        <dbReference type="ARBA" id="ARBA00022679"/>
    </source>
</evidence>
<dbReference type="InterPro" id="IPR043519">
    <property type="entry name" value="NT_sf"/>
</dbReference>
<keyword evidence="6" id="KW-0547">Nucleotide-binding</keyword>
<comment type="cofactor">
    <cofactor evidence="1">
        <name>Mg(2+)</name>
        <dbReference type="ChEBI" id="CHEBI:18420"/>
    </cofactor>
</comment>
<dbReference type="Pfam" id="PF01909">
    <property type="entry name" value="NTP_transf_2"/>
    <property type="match status" value="1"/>
</dbReference>
<keyword evidence="5" id="KW-0479">Metal-binding</keyword>
<accession>A0AAW9QZG3</accession>
<organism evidence="12 13">
    <name type="scientific">Pannus brasiliensis CCIBt3594</name>
    <dbReference type="NCBI Taxonomy" id="1427578"/>
    <lineage>
        <taxon>Bacteria</taxon>
        <taxon>Bacillati</taxon>
        <taxon>Cyanobacteriota</taxon>
        <taxon>Cyanophyceae</taxon>
        <taxon>Oscillatoriophycideae</taxon>
        <taxon>Chroococcales</taxon>
        <taxon>Microcystaceae</taxon>
        <taxon>Pannus</taxon>
    </lineage>
</organism>
<evidence type="ECO:0000256" key="1">
    <source>
        <dbReference type="ARBA" id="ARBA00001946"/>
    </source>
</evidence>
<dbReference type="GO" id="GO:0016779">
    <property type="term" value="F:nucleotidyltransferase activity"/>
    <property type="evidence" value="ECO:0007669"/>
    <property type="project" value="UniProtKB-KW"/>
</dbReference>
<dbReference type="SUPFAM" id="SSF81301">
    <property type="entry name" value="Nucleotidyltransferase"/>
    <property type="match status" value="1"/>
</dbReference>
<keyword evidence="8" id="KW-0460">Magnesium</keyword>
<dbReference type="Proteomes" id="UP001328733">
    <property type="component" value="Unassembled WGS sequence"/>
</dbReference>
<keyword evidence="13" id="KW-1185">Reference proteome</keyword>
<dbReference type="EMBL" id="JBAFSM010000084">
    <property type="protein sequence ID" value="MEG3440262.1"/>
    <property type="molecule type" value="Genomic_DNA"/>
</dbReference>
<dbReference type="GO" id="GO:0005524">
    <property type="term" value="F:ATP binding"/>
    <property type="evidence" value="ECO:0007669"/>
    <property type="project" value="UniProtKB-KW"/>
</dbReference>
<comment type="caution">
    <text evidence="12">The sequence shown here is derived from an EMBL/GenBank/DDBJ whole genome shotgun (WGS) entry which is preliminary data.</text>
</comment>
<keyword evidence="10" id="KW-0812">Transmembrane</keyword>
<dbReference type="InterPro" id="IPR002934">
    <property type="entry name" value="Polymerase_NTP_transf_dom"/>
</dbReference>
<evidence type="ECO:0000259" key="11">
    <source>
        <dbReference type="Pfam" id="PF01909"/>
    </source>
</evidence>
<comment type="similarity">
    <text evidence="9">Belongs to the MntA antitoxin family.</text>
</comment>
<keyword evidence="3" id="KW-0808">Transferase</keyword>
<evidence type="ECO:0000256" key="2">
    <source>
        <dbReference type="ARBA" id="ARBA00022649"/>
    </source>
</evidence>
<dbReference type="GO" id="GO:0046872">
    <property type="term" value="F:metal ion binding"/>
    <property type="evidence" value="ECO:0007669"/>
    <property type="project" value="UniProtKB-KW"/>
</dbReference>
<evidence type="ECO:0000313" key="13">
    <source>
        <dbReference type="Proteomes" id="UP001328733"/>
    </source>
</evidence>
<evidence type="ECO:0000313" key="12">
    <source>
        <dbReference type="EMBL" id="MEG3440262.1"/>
    </source>
</evidence>
<dbReference type="CDD" id="cd05403">
    <property type="entry name" value="NT_KNTase_like"/>
    <property type="match status" value="1"/>
</dbReference>
<evidence type="ECO:0000256" key="4">
    <source>
        <dbReference type="ARBA" id="ARBA00022695"/>
    </source>
</evidence>
<keyword evidence="10" id="KW-1133">Transmembrane helix</keyword>
<keyword evidence="2" id="KW-1277">Toxin-antitoxin system</keyword>
<dbReference type="InterPro" id="IPR052038">
    <property type="entry name" value="Type-VII_TA_antitoxin"/>
</dbReference>
<gene>
    <name evidence="12" type="ORF">V0288_24255</name>
</gene>
<evidence type="ECO:0000256" key="7">
    <source>
        <dbReference type="ARBA" id="ARBA00022840"/>
    </source>
</evidence>
<dbReference type="AlphaFoldDB" id="A0AAW9QZG3"/>
<keyword evidence="4" id="KW-0548">Nucleotidyltransferase</keyword>
<sequence>METVTVMDGIDRERGKSGAIRERRDAIALESRPGVSLESIARFCQRWKIPELALFGSISRPDFRDDSDVDFLVTFEDGVSVGLFDLYEIEDELKSLVGRNIDFIVKKNLEQSQNWISKKNIVSSAKVIYPKIYRKCNCMITCPRCQRNVDRQALQCPYCGNVLKAHGHPGMTLHQSIDGQYLCDTCVYHTDDSCTFPQRPRALTCTLYRDRNRTEEIIPPLPIDRKLQHWAGRNKGLILLLVLILGSIGLAFIGSRR</sequence>